<dbReference type="Proteomes" id="UP000192596">
    <property type="component" value="Unassembled WGS sequence"/>
</dbReference>
<accession>A0A1V8T557</accession>
<dbReference type="EMBL" id="NAJO01000017">
    <property type="protein sequence ID" value="OQO06381.1"/>
    <property type="molecule type" value="Genomic_DNA"/>
</dbReference>
<organism evidence="2 3">
    <name type="scientific">Cryoendolithus antarcticus</name>
    <dbReference type="NCBI Taxonomy" id="1507870"/>
    <lineage>
        <taxon>Eukaryota</taxon>
        <taxon>Fungi</taxon>
        <taxon>Dikarya</taxon>
        <taxon>Ascomycota</taxon>
        <taxon>Pezizomycotina</taxon>
        <taxon>Dothideomycetes</taxon>
        <taxon>Dothideomycetidae</taxon>
        <taxon>Cladosporiales</taxon>
        <taxon>Cladosporiaceae</taxon>
        <taxon>Cryoendolithus</taxon>
    </lineage>
</organism>
<feature type="compositionally biased region" description="Polar residues" evidence="1">
    <location>
        <begin position="218"/>
        <end position="235"/>
    </location>
</feature>
<protein>
    <submittedName>
        <fullName evidence="2">Uncharacterized protein</fullName>
    </submittedName>
</protein>
<feature type="compositionally biased region" description="Pro residues" evidence="1">
    <location>
        <begin position="69"/>
        <end position="80"/>
    </location>
</feature>
<keyword evidence="3" id="KW-1185">Reference proteome</keyword>
<reference evidence="3" key="1">
    <citation type="submission" date="2017-03" db="EMBL/GenBank/DDBJ databases">
        <title>Genomes of endolithic fungi from Antarctica.</title>
        <authorList>
            <person name="Coleine C."/>
            <person name="Masonjones S."/>
            <person name="Stajich J.E."/>
        </authorList>
    </citation>
    <scope>NUCLEOTIDE SEQUENCE [LARGE SCALE GENOMIC DNA]</scope>
    <source>
        <strain evidence="3">CCFEE 5527</strain>
    </source>
</reference>
<dbReference type="InParanoid" id="A0A1V8T557"/>
<feature type="region of interest" description="Disordered" evidence="1">
    <location>
        <begin position="62"/>
        <end position="87"/>
    </location>
</feature>
<proteinExistence type="predicted"/>
<feature type="region of interest" description="Disordered" evidence="1">
    <location>
        <begin position="146"/>
        <end position="171"/>
    </location>
</feature>
<feature type="region of interest" description="Disordered" evidence="1">
    <location>
        <begin position="207"/>
        <end position="235"/>
    </location>
</feature>
<name>A0A1V8T557_9PEZI</name>
<comment type="caution">
    <text evidence="2">The sequence shown here is derived from an EMBL/GenBank/DDBJ whole genome shotgun (WGS) entry which is preliminary data.</text>
</comment>
<gene>
    <name evidence="2" type="ORF">B0A48_08971</name>
</gene>
<evidence type="ECO:0000256" key="1">
    <source>
        <dbReference type="SAM" id="MobiDB-lite"/>
    </source>
</evidence>
<dbReference type="AlphaFoldDB" id="A0A1V8T557"/>
<sequence length="463" mass="49703">MSRQAGSITVRELDASAHASVHIGPKNRQQYSANETNSYGQVNTVYNVRYDVQVHHHHYRGRLSVTPGPSGPSCPLPPSPIKRAKSAPPVLTGRYSFEVEDQENLPEAESSDEELIAMLKRVVPTGNDMNTIQVCSRLATARTRSLDQTFDSHSRDSSTEPPNESVMEDRSDIPQASTHISGLMTTALSAVLQAAVVSGLATRSRAAPASESVECVSPASQSPSVESNQSPSITQGSPQLHAAILVQTQQMDEGRSLALGSEISVPRLSRSLSAKDEEPPGAAPASSERRSLLALLMRSFGVPMVDVESVADLVAEGYTPTEAIGLQRVARLRRSGLSQTVAIRTSDLVDEGHTEAIAIQAAKFEDAGHEARHAIPMARLMAAGHSREVAESFVHLLQIGTMKTSLILELAKLRDQGFSHGSVFMVARLMGSGYTLEEAVAISRRMDQGFSLQAAIERVTGGR</sequence>
<evidence type="ECO:0000313" key="3">
    <source>
        <dbReference type="Proteomes" id="UP000192596"/>
    </source>
</evidence>
<evidence type="ECO:0000313" key="2">
    <source>
        <dbReference type="EMBL" id="OQO06381.1"/>
    </source>
</evidence>